<comment type="caution">
    <text evidence="1">The sequence shown here is derived from an EMBL/GenBank/DDBJ whole genome shotgun (WGS) entry which is preliminary data.</text>
</comment>
<name>A0ACB6FDQ6_9PLEO</name>
<organism evidence="1 2">
    <name type="scientific">Alternaria gaisen</name>
    <dbReference type="NCBI Taxonomy" id="167740"/>
    <lineage>
        <taxon>Eukaryota</taxon>
        <taxon>Fungi</taxon>
        <taxon>Dikarya</taxon>
        <taxon>Ascomycota</taxon>
        <taxon>Pezizomycotina</taxon>
        <taxon>Dothideomycetes</taxon>
        <taxon>Pleosporomycetidae</taxon>
        <taxon>Pleosporales</taxon>
        <taxon>Pleosporineae</taxon>
        <taxon>Pleosporaceae</taxon>
        <taxon>Alternaria</taxon>
        <taxon>Alternaria sect. Alternaria</taxon>
    </lineage>
</organism>
<proteinExistence type="predicted"/>
<dbReference type="EMBL" id="PDWZ02000009">
    <property type="protein sequence ID" value="KAB2102574.1"/>
    <property type="molecule type" value="Genomic_DNA"/>
</dbReference>
<protein>
    <submittedName>
        <fullName evidence="1">Uncharacterized protein</fullName>
    </submittedName>
</protein>
<accession>A0ACB6FDQ6</accession>
<dbReference type="Proteomes" id="UP000293547">
    <property type="component" value="Unassembled WGS sequence"/>
</dbReference>
<evidence type="ECO:0000313" key="1">
    <source>
        <dbReference type="EMBL" id="KAB2102574.1"/>
    </source>
</evidence>
<reference evidence="1 2" key="1">
    <citation type="journal article" date="2019" name="bioRxiv">
        <title>Genomics, evolutionary history and diagnostics of the Alternaria alternata species group including apple and Asian pear pathotypes.</title>
        <authorList>
            <person name="Armitage A.D."/>
            <person name="Cockerton H.M."/>
            <person name="Sreenivasaprasad S."/>
            <person name="Woodhall J.W."/>
            <person name="Lane C.R."/>
            <person name="Harrison R.J."/>
            <person name="Clarkson J.P."/>
        </authorList>
    </citation>
    <scope>NUCLEOTIDE SEQUENCE [LARGE SCALE GENOMIC DNA]</scope>
    <source>
        <strain evidence="1 2">FERA 650</strain>
    </source>
</reference>
<keyword evidence="2" id="KW-1185">Reference proteome</keyword>
<sequence length="329" mass="35789">MTARTPTPTLESQHIEAVNMVKDAILSPASTSSGSSDSPILHNKKDAEPYWPMIGTKDDIPGWLQDNDFIISGHPMPTHSYKRSFRLWRCLHMETMNIWTHLLGSAAFVGAGITLHRSAISSRLNLTTGDKFAFGISLSAAALCFGLSTTFHTLRSHSYSIHHRWGRFDIFGICLLALGGGSSATYYAARCDPIAQRVYWCLNGGAAVAAAVVLFDTGGGGNKMRTLRGGTFSALAITAMLPIFHGIGKLGWSRACEEIGAQWYLTEGLVLLFGVSCFVGRLPERLSPGSFDIWGHSHQIHHICAVLGQAFHIVALVTGYKFRNAHPTC</sequence>
<gene>
    <name evidence="1" type="ORF">AG0111_0g9239</name>
</gene>
<evidence type="ECO:0000313" key="2">
    <source>
        <dbReference type="Proteomes" id="UP000293547"/>
    </source>
</evidence>